<feature type="compositionally biased region" description="Low complexity" evidence="1">
    <location>
        <begin position="94"/>
        <end position="105"/>
    </location>
</feature>
<keyword evidence="4" id="KW-1185">Reference proteome</keyword>
<comment type="caution">
    <text evidence="3">The sequence shown here is derived from an EMBL/GenBank/DDBJ whole genome shotgun (WGS) entry which is preliminary data.</text>
</comment>
<feature type="compositionally biased region" description="Pro residues" evidence="1">
    <location>
        <begin position="82"/>
        <end position="93"/>
    </location>
</feature>
<sequence>MAEKYSKSKLKRNKVPVKELQPEARLGGTARRSPAYPRDSTAPMGRVGAPVRWWSRQQLPAAERLWAMALESALQEDQLWDLPPPLPPLPSLPPSSAARAAAGQADEQRWCDLSGEVPPLPVSSPPSFLRQQQPSVLSSHCSRPNLAPIQSPQPPLTSWKEPPSPSRPSGGDRWSKGGETGALNREGGARRKDSLQRVEEHKEEGVHRTVGDATGGGERHSCPICLLEFNEGSTQMERDGHLARCLSEVNVDMSW</sequence>
<dbReference type="InterPro" id="IPR031490">
    <property type="entry name" value="UBZ2_FAAP20"/>
</dbReference>
<proteinExistence type="predicted"/>
<reference evidence="3 4" key="1">
    <citation type="journal article" date="2023" name="Genes (Basel)">
        <title>Chromosome-Level Genome Assembly and Circadian Gene Repertoire of the Patagonia Blennie Eleginops maclovinus-The Closest Ancestral Proxy of Antarctic Cryonotothenioids.</title>
        <authorList>
            <person name="Cheng C.C."/>
            <person name="Rivera-Colon A.G."/>
            <person name="Minhas B.F."/>
            <person name="Wilson L."/>
            <person name="Rayamajhi N."/>
            <person name="Vargas-Chacoff L."/>
            <person name="Catchen J.M."/>
        </authorList>
    </citation>
    <scope>NUCLEOTIDE SEQUENCE [LARGE SCALE GENOMIC DNA]</scope>
    <source>
        <strain evidence="3">JMC-PN-2008</strain>
    </source>
</reference>
<dbReference type="EMBL" id="JAUZQC010000011">
    <property type="protein sequence ID" value="KAK5863047.1"/>
    <property type="molecule type" value="Genomic_DNA"/>
</dbReference>
<evidence type="ECO:0000313" key="3">
    <source>
        <dbReference type="EMBL" id="KAK5863047.1"/>
    </source>
</evidence>
<dbReference type="Proteomes" id="UP001346869">
    <property type="component" value="Unassembled WGS sequence"/>
</dbReference>
<feature type="region of interest" description="Disordered" evidence="1">
    <location>
        <begin position="1"/>
        <end position="46"/>
    </location>
</feature>
<dbReference type="PANTHER" id="PTHR37862">
    <property type="entry name" value="FANCONI ANEMIA CORE COMPLEX-ASSOCIATED PROTEIN 20"/>
    <property type="match status" value="1"/>
</dbReference>
<reference evidence="3 4" key="2">
    <citation type="journal article" date="2023" name="Mol. Biol. Evol.">
        <title>Genomics of Secondarily Temperate Adaptation in the Only Non-Antarctic Icefish.</title>
        <authorList>
            <person name="Rivera-Colon A.G."/>
            <person name="Rayamajhi N."/>
            <person name="Minhas B.F."/>
            <person name="Madrigal G."/>
            <person name="Bilyk K.T."/>
            <person name="Yoon V."/>
            <person name="Hune M."/>
            <person name="Gregory S."/>
            <person name="Cheng C.H.C."/>
            <person name="Catchen J.M."/>
        </authorList>
    </citation>
    <scope>NUCLEOTIDE SEQUENCE [LARGE SCALE GENOMIC DNA]</scope>
    <source>
        <strain evidence="3">JMC-PN-2008</strain>
    </source>
</reference>
<feature type="region of interest" description="Disordered" evidence="1">
    <location>
        <begin position="79"/>
        <end position="217"/>
    </location>
</feature>
<dbReference type="Pfam" id="PF15750">
    <property type="entry name" value="UBZ_FAAP20"/>
    <property type="match status" value="1"/>
</dbReference>
<organism evidence="3 4">
    <name type="scientific">Eleginops maclovinus</name>
    <name type="common">Patagonian blennie</name>
    <name type="synonym">Eleginus maclovinus</name>
    <dbReference type="NCBI Taxonomy" id="56733"/>
    <lineage>
        <taxon>Eukaryota</taxon>
        <taxon>Metazoa</taxon>
        <taxon>Chordata</taxon>
        <taxon>Craniata</taxon>
        <taxon>Vertebrata</taxon>
        <taxon>Euteleostomi</taxon>
        <taxon>Actinopterygii</taxon>
        <taxon>Neopterygii</taxon>
        <taxon>Teleostei</taxon>
        <taxon>Neoteleostei</taxon>
        <taxon>Acanthomorphata</taxon>
        <taxon>Eupercaria</taxon>
        <taxon>Perciformes</taxon>
        <taxon>Notothenioidei</taxon>
        <taxon>Eleginopidae</taxon>
        <taxon>Eleginops</taxon>
    </lineage>
</organism>
<accession>A0AAN7XL76</accession>
<feature type="compositionally biased region" description="Polar residues" evidence="1">
    <location>
        <begin position="129"/>
        <end position="142"/>
    </location>
</feature>
<name>A0AAN7XL76_ELEMC</name>
<dbReference type="GO" id="GO:0043130">
    <property type="term" value="F:ubiquitin binding"/>
    <property type="evidence" value="ECO:0007669"/>
    <property type="project" value="InterPro"/>
</dbReference>
<gene>
    <name evidence="3" type="ORF">PBY51_000106</name>
</gene>
<dbReference type="GO" id="GO:0043240">
    <property type="term" value="C:Fanconi anaemia nuclear complex"/>
    <property type="evidence" value="ECO:0007669"/>
    <property type="project" value="TreeGrafter"/>
</dbReference>
<protein>
    <recommendedName>
        <fullName evidence="2">UBZ2-type domain-containing protein</fullName>
    </recommendedName>
</protein>
<dbReference type="PANTHER" id="PTHR37862:SF1">
    <property type="entry name" value="FANCONI ANEMIA CORE COMPLEX-ASSOCIATED PROTEIN 20"/>
    <property type="match status" value="1"/>
</dbReference>
<feature type="compositionally biased region" description="Basic and acidic residues" evidence="1">
    <location>
        <begin position="187"/>
        <end position="210"/>
    </location>
</feature>
<feature type="domain" description="UBZ2-type" evidence="2">
    <location>
        <begin position="219"/>
        <end position="255"/>
    </location>
</feature>
<evidence type="ECO:0000259" key="2">
    <source>
        <dbReference type="PROSITE" id="PS51906"/>
    </source>
</evidence>
<evidence type="ECO:0000313" key="4">
    <source>
        <dbReference type="Proteomes" id="UP001346869"/>
    </source>
</evidence>
<dbReference type="PROSITE" id="PS51906">
    <property type="entry name" value="ZF_UBZ2"/>
    <property type="match status" value="1"/>
</dbReference>
<dbReference type="InterPro" id="IPR052689">
    <property type="entry name" value="FA_core_complex_assoc"/>
</dbReference>
<dbReference type="AlphaFoldDB" id="A0AAN7XL76"/>
<evidence type="ECO:0000256" key="1">
    <source>
        <dbReference type="SAM" id="MobiDB-lite"/>
    </source>
</evidence>